<reference evidence="2" key="1">
    <citation type="submission" date="2023-07" db="EMBL/GenBank/DDBJ databases">
        <title>30 novel species of actinomycetes from the DSMZ collection.</title>
        <authorList>
            <person name="Nouioui I."/>
        </authorList>
    </citation>
    <scope>NUCLEOTIDE SEQUENCE [LARGE SCALE GENOMIC DNA]</scope>
    <source>
        <strain evidence="2">DSM 45834</strain>
    </source>
</reference>
<dbReference type="RefSeq" id="WP_311556338.1">
    <property type="nucleotide sequence ID" value="NZ_JAVREJ010000007.1"/>
</dbReference>
<comment type="caution">
    <text evidence="1">The sequence shown here is derived from an EMBL/GenBank/DDBJ whole genome shotgun (WGS) entry which is preliminary data.</text>
</comment>
<gene>
    <name evidence="1" type="ORF">RM445_12300</name>
</gene>
<dbReference type="EMBL" id="JAVREJ010000007">
    <property type="protein sequence ID" value="MDT0350304.1"/>
    <property type="molecule type" value="Genomic_DNA"/>
</dbReference>
<name>A0ABU2NCF1_9PSEU</name>
<keyword evidence="2" id="KW-1185">Reference proteome</keyword>
<organism evidence="1 2">
    <name type="scientific">Pseudonocardia charpentierae</name>
    <dbReference type="NCBI Taxonomy" id="3075545"/>
    <lineage>
        <taxon>Bacteria</taxon>
        <taxon>Bacillati</taxon>
        <taxon>Actinomycetota</taxon>
        <taxon>Actinomycetes</taxon>
        <taxon>Pseudonocardiales</taxon>
        <taxon>Pseudonocardiaceae</taxon>
        <taxon>Pseudonocardia</taxon>
    </lineage>
</organism>
<evidence type="ECO:0000313" key="2">
    <source>
        <dbReference type="Proteomes" id="UP001183202"/>
    </source>
</evidence>
<dbReference type="Proteomes" id="UP001183202">
    <property type="component" value="Unassembled WGS sequence"/>
</dbReference>
<sequence>MSLAAVRYEAVRVLPPPPEKQDATSLSNGAVDNRSPVIQETFQTVIPNGATVARVTARLSDDDYYVKRVVENPPQPSKKASAVNRYWDISGRKYDGVYPIDFHLVLSGQEFHDGGIATSGRTEMALSVRGAFTSEDIDRRIHDEWRSLRRRVESALNSCRERPGILEHGSTQRLIADLLESGRLAPDLAAQLIEQIRAEFGLYE</sequence>
<proteinExistence type="predicted"/>
<evidence type="ECO:0000313" key="1">
    <source>
        <dbReference type="EMBL" id="MDT0350304.1"/>
    </source>
</evidence>
<protein>
    <submittedName>
        <fullName evidence="1">Uncharacterized protein</fullName>
    </submittedName>
</protein>
<accession>A0ABU2NCF1</accession>